<accession>A0ACC0GGV1</accession>
<keyword evidence="2" id="KW-1185">Reference proteome</keyword>
<gene>
    <name evidence="1" type="ORF">LOK49_LG09G01673</name>
</gene>
<reference evidence="1 2" key="1">
    <citation type="journal article" date="2022" name="Plant J.">
        <title>Chromosome-level genome of Camellia lanceoleosa provides a valuable resource for understanding genome evolution and self-incompatibility.</title>
        <authorList>
            <person name="Gong W."/>
            <person name="Xiao S."/>
            <person name="Wang L."/>
            <person name="Liao Z."/>
            <person name="Chang Y."/>
            <person name="Mo W."/>
            <person name="Hu G."/>
            <person name="Li W."/>
            <person name="Zhao G."/>
            <person name="Zhu H."/>
            <person name="Hu X."/>
            <person name="Ji K."/>
            <person name="Xiang X."/>
            <person name="Song Q."/>
            <person name="Yuan D."/>
            <person name="Jin S."/>
            <person name="Zhang L."/>
        </authorList>
    </citation>
    <scope>NUCLEOTIDE SEQUENCE [LARGE SCALE GENOMIC DNA]</scope>
    <source>
        <strain evidence="1">SQ_2022a</strain>
    </source>
</reference>
<dbReference type="Proteomes" id="UP001060215">
    <property type="component" value="Chromosome 8"/>
</dbReference>
<evidence type="ECO:0000313" key="1">
    <source>
        <dbReference type="EMBL" id="KAI7999843.1"/>
    </source>
</evidence>
<feature type="non-terminal residue" evidence="1">
    <location>
        <position position="1"/>
    </location>
</feature>
<name>A0ACC0GGV1_9ERIC</name>
<organism evidence="1 2">
    <name type="scientific">Camellia lanceoleosa</name>
    <dbReference type="NCBI Taxonomy" id="1840588"/>
    <lineage>
        <taxon>Eukaryota</taxon>
        <taxon>Viridiplantae</taxon>
        <taxon>Streptophyta</taxon>
        <taxon>Embryophyta</taxon>
        <taxon>Tracheophyta</taxon>
        <taxon>Spermatophyta</taxon>
        <taxon>Magnoliopsida</taxon>
        <taxon>eudicotyledons</taxon>
        <taxon>Gunneridae</taxon>
        <taxon>Pentapetalae</taxon>
        <taxon>asterids</taxon>
        <taxon>Ericales</taxon>
        <taxon>Theaceae</taxon>
        <taxon>Camellia</taxon>
    </lineage>
</organism>
<dbReference type="EMBL" id="CM045765">
    <property type="protein sequence ID" value="KAI7999843.1"/>
    <property type="molecule type" value="Genomic_DNA"/>
</dbReference>
<evidence type="ECO:0000313" key="2">
    <source>
        <dbReference type="Proteomes" id="UP001060215"/>
    </source>
</evidence>
<comment type="caution">
    <text evidence="1">The sequence shown here is derived from an EMBL/GenBank/DDBJ whole genome shotgun (WGS) entry which is preliminary data.</text>
</comment>
<proteinExistence type="predicted"/>
<protein>
    <submittedName>
        <fullName evidence="1">Uncharacterized protein</fullName>
    </submittedName>
</protein>
<sequence>VHSARPSGTLVHSVNEVIDPVRHTWDETQLRTLVSNLDCEAILSIPLASTEGNDTLVWHHDARGCYTVKSGYQEAVKQAHIQCNLPGSSADWSAKIWKLVWSLKLPPKLKHFVWRLYHNALATKHNAGVAVCPLGGLSHLFIGGRDNCPSFLWM</sequence>